<proteinExistence type="predicted"/>
<dbReference type="Proteomes" id="UP001589670">
    <property type="component" value="Unassembled WGS sequence"/>
</dbReference>
<name>A0ABV5I406_9RHOB</name>
<evidence type="ECO:0000313" key="6">
    <source>
        <dbReference type="EMBL" id="MFB9151407.1"/>
    </source>
</evidence>
<evidence type="ECO:0000259" key="5">
    <source>
        <dbReference type="PROSITE" id="PS50949"/>
    </source>
</evidence>
<keyword evidence="2" id="KW-0238">DNA-binding</keyword>
<dbReference type="PANTHER" id="PTHR43537:SF5">
    <property type="entry name" value="UXU OPERON TRANSCRIPTIONAL REGULATOR"/>
    <property type="match status" value="1"/>
</dbReference>
<dbReference type="InterPro" id="IPR000524">
    <property type="entry name" value="Tscrpt_reg_HTH_GntR"/>
</dbReference>
<evidence type="ECO:0000256" key="4">
    <source>
        <dbReference type="SAM" id="MobiDB-lite"/>
    </source>
</evidence>
<dbReference type="InterPro" id="IPR008920">
    <property type="entry name" value="TF_FadR/GntR_C"/>
</dbReference>
<dbReference type="SUPFAM" id="SSF48008">
    <property type="entry name" value="GntR ligand-binding domain-like"/>
    <property type="match status" value="1"/>
</dbReference>
<keyword evidence="3" id="KW-0804">Transcription</keyword>
<feature type="domain" description="HTH gntR-type" evidence="5">
    <location>
        <begin position="17"/>
        <end position="87"/>
    </location>
</feature>
<dbReference type="Pfam" id="PF00392">
    <property type="entry name" value="GntR"/>
    <property type="match status" value="1"/>
</dbReference>
<dbReference type="PRINTS" id="PR00035">
    <property type="entry name" value="HTHGNTR"/>
</dbReference>
<gene>
    <name evidence="6" type="ORF">ACFFU4_16770</name>
</gene>
<dbReference type="InterPro" id="IPR036388">
    <property type="entry name" value="WH-like_DNA-bd_sf"/>
</dbReference>
<sequence>MPPATTRSNRPKADARPSRPVQVAEAIKDWVVDEGLQPGDRLPGETDLIARFGMSKGTVREAMRILEAQGIIKTRTGPGGGSFVHEVSRQRAKALLGNYFYFKNLTIGDIYQLRLALEPELSASLAGKLGEDVLQELEANIAEYSEPATTLEEEREQHVASLRFHAILAEQSENPLLGFAIDFMVNLLTDLTVYRRLYSPPNRELWQQGRDHQQYLVKALRVGDAERARAVMTDHMKTAWALMRQQEVEMRKRFISE</sequence>
<dbReference type="CDD" id="cd07377">
    <property type="entry name" value="WHTH_GntR"/>
    <property type="match status" value="1"/>
</dbReference>
<dbReference type="Pfam" id="PF07729">
    <property type="entry name" value="FCD"/>
    <property type="match status" value="1"/>
</dbReference>
<dbReference type="PROSITE" id="PS50949">
    <property type="entry name" value="HTH_GNTR"/>
    <property type="match status" value="1"/>
</dbReference>
<dbReference type="SMART" id="SM00895">
    <property type="entry name" value="FCD"/>
    <property type="match status" value="1"/>
</dbReference>
<keyword evidence="1" id="KW-0805">Transcription regulation</keyword>
<protein>
    <submittedName>
        <fullName evidence="6">FadR/GntR family transcriptional regulator</fullName>
    </submittedName>
</protein>
<reference evidence="6 7" key="1">
    <citation type="submission" date="2024-09" db="EMBL/GenBank/DDBJ databases">
        <authorList>
            <person name="Sun Q."/>
            <person name="Mori K."/>
        </authorList>
    </citation>
    <scope>NUCLEOTIDE SEQUENCE [LARGE SCALE GENOMIC DNA]</scope>
    <source>
        <strain evidence="6 7">CECT 9424</strain>
    </source>
</reference>
<dbReference type="InterPro" id="IPR011711">
    <property type="entry name" value="GntR_C"/>
</dbReference>
<dbReference type="SMART" id="SM00345">
    <property type="entry name" value="HTH_GNTR"/>
    <property type="match status" value="1"/>
</dbReference>
<evidence type="ECO:0000256" key="1">
    <source>
        <dbReference type="ARBA" id="ARBA00023015"/>
    </source>
</evidence>
<dbReference type="Gene3D" id="1.20.120.530">
    <property type="entry name" value="GntR ligand-binding domain-like"/>
    <property type="match status" value="1"/>
</dbReference>
<dbReference type="RefSeq" id="WP_377071003.1">
    <property type="nucleotide sequence ID" value="NZ_JBHMEC010000030.1"/>
</dbReference>
<organism evidence="6 7">
    <name type="scientific">Roseovarius ramblicola</name>
    <dbReference type="NCBI Taxonomy" id="2022336"/>
    <lineage>
        <taxon>Bacteria</taxon>
        <taxon>Pseudomonadati</taxon>
        <taxon>Pseudomonadota</taxon>
        <taxon>Alphaproteobacteria</taxon>
        <taxon>Rhodobacterales</taxon>
        <taxon>Roseobacteraceae</taxon>
        <taxon>Roseovarius</taxon>
    </lineage>
</organism>
<evidence type="ECO:0000313" key="7">
    <source>
        <dbReference type="Proteomes" id="UP001589670"/>
    </source>
</evidence>
<dbReference type="InterPro" id="IPR036390">
    <property type="entry name" value="WH_DNA-bd_sf"/>
</dbReference>
<evidence type="ECO:0000256" key="3">
    <source>
        <dbReference type="ARBA" id="ARBA00023163"/>
    </source>
</evidence>
<dbReference type="PANTHER" id="PTHR43537">
    <property type="entry name" value="TRANSCRIPTIONAL REGULATOR, GNTR FAMILY"/>
    <property type="match status" value="1"/>
</dbReference>
<evidence type="ECO:0000256" key="2">
    <source>
        <dbReference type="ARBA" id="ARBA00023125"/>
    </source>
</evidence>
<dbReference type="EMBL" id="JBHMEC010000030">
    <property type="protein sequence ID" value="MFB9151407.1"/>
    <property type="molecule type" value="Genomic_DNA"/>
</dbReference>
<dbReference type="Gene3D" id="1.10.10.10">
    <property type="entry name" value="Winged helix-like DNA-binding domain superfamily/Winged helix DNA-binding domain"/>
    <property type="match status" value="1"/>
</dbReference>
<comment type="caution">
    <text evidence="6">The sequence shown here is derived from an EMBL/GenBank/DDBJ whole genome shotgun (WGS) entry which is preliminary data.</text>
</comment>
<feature type="region of interest" description="Disordered" evidence="4">
    <location>
        <begin position="1"/>
        <end position="21"/>
    </location>
</feature>
<accession>A0ABV5I406</accession>
<keyword evidence="7" id="KW-1185">Reference proteome</keyword>
<dbReference type="SUPFAM" id="SSF46785">
    <property type="entry name" value="Winged helix' DNA-binding domain"/>
    <property type="match status" value="1"/>
</dbReference>